<reference evidence="2 3" key="1">
    <citation type="journal article" date="2018" name="PLoS Genet.">
        <title>Repeat elements organise 3D genome structure and mediate transcription in the filamentous fungus Epichloe festucae.</title>
        <authorList>
            <person name="Winter D.J."/>
            <person name="Ganley A.R.D."/>
            <person name="Young C.A."/>
            <person name="Liachko I."/>
            <person name="Schardl C.L."/>
            <person name="Dupont P.Y."/>
            <person name="Berry D."/>
            <person name="Ram A."/>
            <person name="Scott B."/>
            <person name="Cox M.P."/>
        </authorList>
    </citation>
    <scope>NUCLEOTIDE SEQUENCE [LARGE SCALE GENOMIC DNA]</scope>
    <source>
        <strain evidence="2 3">Fl1</strain>
    </source>
</reference>
<organism evidence="2 3">
    <name type="scientific">Epichloe festucae (strain Fl1)</name>
    <dbReference type="NCBI Taxonomy" id="877507"/>
    <lineage>
        <taxon>Eukaryota</taxon>
        <taxon>Fungi</taxon>
        <taxon>Dikarya</taxon>
        <taxon>Ascomycota</taxon>
        <taxon>Pezizomycotina</taxon>
        <taxon>Sordariomycetes</taxon>
        <taxon>Hypocreomycetidae</taxon>
        <taxon>Hypocreales</taxon>
        <taxon>Clavicipitaceae</taxon>
        <taxon>Epichloe</taxon>
    </lineage>
</organism>
<protein>
    <submittedName>
        <fullName evidence="2">Uncharacterized protein</fullName>
    </submittedName>
</protein>
<feature type="region of interest" description="Disordered" evidence="1">
    <location>
        <begin position="119"/>
        <end position="141"/>
    </location>
</feature>
<dbReference type="OrthoDB" id="4957008at2759"/>
<accession>A0A7U3Q1E3</accession>
<evidence type="ECO:0000313" key="3">
    <source>
        <dbReference type="Proteomes" id="UP000594364"/>
    </source>
</evidence>
<dbReference type="EMBL" id="CP031390">
    <property type="protein sequence ID" value="QPH16372.1"/>
    <property type="molecule type" value="Genomic_DNA"/>
</dbReference>
<feature type="region of interest" description="Disordered" evidence="1">
    <location>
        <begin position="235"/>
        <end position="272"/>
    </location>
</feature>
<name>A0A7U3Q1E3_EPIFF</name>
<feature type="compositionally biased region" description="Polar residues" evidence="1">
    <location>
        <begin position="25"/>
        <end position="36"/>
    </location>
</feature>
<sequence>MPKHTRSRRPAAAARSVAYDHHTTATKSCEANSSSHGMEHQPSYGMTRYTIDNTDDTCSAWRTSSSGLARYNDMNRLFATRFPETADELVRRSERKLDSVLAEEEDYMTARDMSAMTTGDEIDDHSTESSGGGSSSSSSSEAFSFMNNALTPFLFGHGQTALSDSLDDFLAVNLNLPLLSPFPGGAVGASCPELNETDMVDVSLGCGDMPEFGISSGEWDTTSWDANMWSDVRAEPDPAGQQRSALGMEGGHSRQGGEAGHEKEDISTSVSHVRQRLTDLEGSLQAHVKDQLLQLGGGTRPLSWSVMLKDQGQVSEMN</sequence>
<keyword evidence="3" id="KW-1185">Reference proteome</keyword>
<evidence type="ECO:0000256" key="1">
    <source>
        <dbReference type="SAM" id="MobiDB-lite"/>
    </source>
</evidence>
<proteinExistence type="predicted"/>
<gene>
    <name evidence="2" type="ORF">C2857_000997</name>
</gene>
<feature type="compositionally biased region" description="Gly residues" evidence="1">
    <location>
        <begin position="248"/>
        <end position="258"/>
    </location>
</feature>
<feature type="region of interest" description="Disordered" evidence="1">
    <location>
        <begin position="1"/>
        <end position="41"/>
    </location>
</feature>
<dbReference type="AlphaFoldDB" id="A0A7U3Q1E3"/>
<evidence type="ECO:0000313" key="2">
    <source>
        <dbReference type="EMBL" id="QPH16372.1"/>
    </source>
</evidence>
<dbReference type="Proteomes" id="UP000594364">
    <property type="component" value="Chromosome 6"/>
</dbReference>